<evidence type="ECO:0000313" key="3">
    <source>
        <dbReference type="Proteomes" id="UP000600101"/>
    </source>
</evidence>
<dbReference type="RefSeq" id="WP_186772885.1">
    <property type="nucleotide sequence ID" value="NZ_JACOMF010000043.1"/>
</dbReference>
<organism evidence="2 3">
    <name type="scientific">Siccirubricoccus deserti</name>
    <dbReference type="NCBI Taxonomy" id="2013562"/>
    <lineage>
        <taxon>Bacteria</taxon>
        <taxon>Pseudomonadati</taxon>
        <taxon>Pseudomonadota</taxon>
        <taxon>Alphaproteobacteria</taxon>
        <taxon>Acetobacterales</taxon>
        <taxon>Roseomonadaceae</taxon>
        <taxon>Siccirubricoccus</taxon>
    </lineage>
</organism>
<feature type="region of interest" description="Disordered" evidence="1">
    <location>
        <begin position="545"/>
        <end position="642"/>
    </location>
</feature>
<evidence type="ECO:0000313" key="2">
    <source>
        <dbReference type="EMBL" id="MBC4018129.1"/>
    </source>
</evidence>
<evidence type="ECO:0000256" key="1">
    <source>
        <dbReference type="SAM" id="MobiDB-lite"/>
    </source>
</evidence>
<feature type="compositionally biased region" description="Basic and acidic residues" evidence="1">
    <location>
        <begin position="601"/>
        <end position="630"/>
    </location>
</feature>
<proteinExistence type="predicted"/>
<comment type="caution">
    <text evidence="2">The sequence shown here is derived from an EMBL/GenBank/DDBJ whole genome shotgun (WGS) entry which is preliminary data.</text>
</comment>
<protein>
    <submittedName>
        <fullName evidence="2">Uncharacterized protein</fullName>
    </submittedName>
</protein>
<dbReference type="Proteomes" id="UP000600101">
    <property type="component" value="Unassembled WGS sequence"/>
</dbReference>
<gene>
    <name evidence="2" type="ORF">H7965_22815</name>
</gene>
<feature type="compositionally biased region" description="Pro residues" evidence="1">
    <location>
        <begin position="583"/>
        <end position="594"/>
    </location>
</feature>
<keyword evidence="3" id="KW-1185">Reference proteome</keyword>
<accession>A0A9X0UEQ0</accession>
<reference evidence="2" key="1">
    <citation type="submission" date="2020-08" db="EMBL/GenBank/DDBJ databases">
        <authorList>
            <person name="Hu Y."/>
            <person name="Nguyen S.V."/>
            <person name="Li F."/>
            <person name="Fanning S."/>
        </authorList>
    </citation>
    <scope>NUCLEOTIDE SEQUENCE</scope>
    <source>
        <strain evidence="2">SYSU D8009</strain>
    </source>
</reference>
<dbReference type="EMBL" id="JACOMF010000043">
    <property type="protein sequence ID" value="MBC4018129.1"/>
    <property type="molecule type" value="Genomic_DNA"/>
</dbReference>
<feature type="region of interest" description="Disordered" evidence="1">
    <location>
        <begin position="296"/>
        <end position="360"/>
    </location>
</feature>
<name>A0A9X0UEQ0_9PROT</name>
<dbReference type="AlphaFoldDB" id="A0A9X0UEQ0"/>
<sequence>MQQLGTRTLTVDGVTVFADHADPLQFWYLPAPVALARRPDNSGAFTFIKYRPAAVAGGAKGGGFAMFEVNLRLPPATEQRIRSQLAALVRGGQPRLSAVPFDEGTVRCIALDLEGSGGTAAPADAPPGTFRAVEAIRGASIPSLAGDNTAAFSLSLSQEGAIILEQAFTQGTAPVGVVYDLKYTILRPALQVTIKAEFERIWRHFSAGVEAQVYWVRAGIDAAFEKLVAEGTIQIEVIDFTGAVDREDKEKWALDFFKDNLLAKWFEPSLTPADVESRMAKPEALDAVLKRAQEMAKPLTGGSAAKTEGGTTTKPAEGGTTPATPAERPAAALKDVTRTPEPPPGSHAIAHTPAATGLEERVTVTGPAGWTAKVDDKPAKVDGNAILVELPADAKRQIEVRWPASTPTPTPPTPTPLATPATTTETFLLFFDKDKPAVTPGFSPTHPMALSYAGNGADDKRFKAASRVDGKPMPQPGEPLGADRLRAWLETLASPRTVNLEGFASFERFPPGKDPLQPEPVARVARDRSLSQQRVAVARASLRGGALVQSDKATGHDQAKALGTDDDPEWRVVRITGKVAGTTPPPPPPPPPAETTPEVVVRGRLERAAMPAKPEKPEEPKKPDKPETPEKPSTPAGSAGTPALVSFRLKAIATEERKTLTLRYHRTEAVQRTYAPQGFFGLLLADLEDPAKHFVEVDLDDPFFREFEVTVDAPIDFARIGMVSAQLAIDYGDPGAPATLKHADMVFDPAHPEQKTFTTFISPALATAYRVAEQFHFAPDAGWDGEKLSYEMPPRDTADRTLVVTPHGVLGFHEVSVVANRIDAAAVERIEVELSLTDPATGWVAQRTLTVRAGDAPQLWRVRTSAPVTQGFSYTLVHHLKDGTVLRDDPLQSTAQAVAMDDPFDTALDIRFIPLWDPAQVREVFIDVTYADPANRIDRFERLSFTGADQAIRPLSLSIRDRTRREFTYRVTVIGTDNRMVQRPPETTRETLIGIPG</sequence>
<feature type="compositionally biased region" description="Low complexity" evidence="1">
    <location>
        <begin position="320"/>
        <end position="332"/>
    </location>
</feature>